<dbReference type="EC" id="2.5.1.10" evidence="8"/>
<keyword evidence="3 7" id="KW-0808">Transferase</keyword>
<dbReference type="STRING" id="706587.Desti_1491"/>
<dbReference type="PROSITE" id="PS00723">
    <property type="entry name" value="POLYPRENYL_SYNTHASE_1"/>
    <property type="match status" value="1"/>
</dbReference>
<dbReference type="PANTHER" id="PTHR43281">
    <property type="entry name" value="FARNESYL DIPHOSPHATE SYNTHASE"/>
    <property type="match status" value="1"/>
</dbReference>
<sequence length="299" mass="32506">MTAPNIKEYMEARRDLAEKALDAMLPPEDNEPAVLHQAMRYSVFAGGKRIRPVLAMAAAEVVGGSGKQVLPLAVALECIHTYSLIHDDLPAMDNDDLRRGKPTVHKVFGEAVAILAGDALLTYGLGVLSLPEVSRTYRAENLLAAIRELALAAGSTRLIAGQVMDILCEGKDVDKHMVEYIVRNKTGALIRASLVCGATLVDGELERIEVLGKFGDLLGMIFQIRDDLLDIEGDPVKMGKAVQKDGDRGKATLPRLLGAERTEEIMYSLIRNAEDTIRPLGETANPLVQITHYIGKRVS</sequence>
<gene>
    <name evidence="8" type="ordered locus">Desti_1491</name>
</gene>
<evidence type="ECO:0000256" key="7">
    <source>
        <dbReference type="RuleBase" id="RU004466"/>
    </source>
</evidence>
<keyword evidence="4" id="KW-0479">Metal-binding</keyword>
<organism evidence="8 9">
    <name type="scientific">Desulfomonile tiedjei (strain ATCC 49306 / DSM 6799 / DCB-1)</name>
    <dbReference type="NCBI Taxonomy" id="706587"/>
    <lineage>
        <taxon>Bacteria</taxon>
        <taxon>Pseudomonadati</taxon>
        <taxon>Thermodesulfobacteriota</taxon>
        <taxon>Desulfomonilia</taxon>
        <taxon>Desulfomonilales</taxon>
        <taxon>Desulfomonilaceae</taxon>
        <taxon>Desulfomonile</taxon>
    </lineage>
</organism>
<dbReference type="PATRIC" id="fig|706587.4.peg.1710"/>
<comment type="similarity">
    <text evidence="2 7">Belongs to the FPP/GGPP synthase family.</text>
</comment>
<dbReference type="PANTHER" id="PTHR43281:SF1">
    <property type="entry name" value="FARNESYL DIPHOSPHATE SYNTHASE"/>
    <property type="match status" value="1"/>
</dbReference>
<dbReference type="Gene3D" id="1.10.600.10">
    <property type="entry name" value="Farnesyl Diphosphate Synthase"/>
    <property type="match status" value="1"/>
</dbReference>
<dbReference type="KEGG" id="dti:Desti_1491"/>
<evidence type="ECO:0000256" key="4">
    <source>
        <dbReference type="ARBA" id="ARBA00022723"/>
    </source>
</evidence>
<evidence type="ECO:0000256" key="6">
    <source>
        <dbReference type="ARBA" id="ARBA00023229"/>
    </source>
</evidence>
<dbReference type="GO" id="GO:0016114">
    <property type="term" value="P:terpenoid biosynthetic process"/>
    <property type="evidence" value="ECO:0007669"/>
    <property type="project" value="UniProtKB-ARBA"/>
</dbReference>
<keyword evidence="9" id="KW-1185">Reference proteome</keyword>
<dbReference type="InterPro" id="IPR008949">
    <property type="entry name" value="Isoprenoid_synthase_dom_sf"/>
</dbReference>
<evidence type="ECO:0000256" key="5">
    <source>
        <dbReference type="ARBA" id="ARBA00022842"/>
    </source>
</evidence>
<dbReference type="NCBIfam" id="NF045485">
    <property type="entry name" value="FPPsyn"/>
    <property type="match status" value="1"/>
</dbReference>
<dbReference type="InterPro" id="IPR033749">
    <property type="entry name" value="Polyprenyl_synt_CS"/>
</dbReference>
<accession>I4C3R2</accession>
<dbReference type="SFLD" id="SFLDG01017">
    <property type="entry name" value="Polyprenyl_Transferase_Like"/>
    <property type="match status" value="1"/>
</dbReference>
<dbReference type="RefSeq" id="WP_014809351.1">
    <property type="nucleotide sequence ID" value="NC_018025.1"/>
</dbReference>
<dbReference type="InterPro" id="IPR000092">
    <property type="entry name" value="Polyprenyl_synt"/>
</dbReference>
<proteinExistence type="inferred from homology"/>
<evidence type="ECO:0000313" key="8">
    <source>
        <dbReference type="EMBL" id="AFM24203.1"/>
    </source>
</evidence>
<dbReference type="GO" id="GO:0046872">
    <property type="term" value="F:metal ion binding"/>
    <property type="evidence" value="ECO:0007669"/>
    <property type="project" value="UniProtKB-KW"/>
</dbReference>
<evidence type="ECO:0000313" key="9">
    <source>
        <dbReference type="Proteomes" id="UP000006055"/>
    </source>
</evidence>
<evidence type="ECO:0000256" key="1">
    <source>
        <dbReference type="ARBA" id="ARBA00001946"/>
    </source>
</evidence>
<dbReference type="PROSITE" id="PS00444">
    <property type="entry name" value="POLYPRENYL_SYNTHASE_2"/>
    <property type="match status" value="1"/>
</dbReference>
<evidence type="ECO:0000256" key="2">
    <source>
        <dbReference type="ARBA" id="ARBA00006706"/>
    </source>
</evidence>
<protein>
    <submittedName>
        <fullName evidence="8">Geranylgeranyl pyrophosphate synthase</fullName>
        <ecNumber evidence="8">2.5.1.10</ecNumber>
    </submittedName>
</protein>
<name>I4C3R2_DESTA</name>
<dbReference type="Pfam" id="PF00348">
    <property type="entry name" value="polyprenyl_synt"/>
    <property type="match status" value="1"/>
</dbReference>
<comment type="cofactor">
    <cofactor evidence="1">
        <name>Mg(2+)</name>
        <dbReference type="ChEBI" id="CHEBI:18420"/>
    </cofactor>
</comment>
<keyword evidence="6" id="KW-0414">Isoprene biosynthesis</keyword>
<dbReference type="GO" id="GO:0005737">
    <property type="term" value="C:cytoplasm"/>
    <property type="evidence" value="ECO:0007669"/>
    <property type="project" value="UniProtKB-ARBA"/>
</dbReference>
<dbReference type="EMBL" id="CP003360">
    <property type="protein sequence ID" value="AFM24203.1"/>
    <property type="molecule type" value="Genomic_DNA"/>
</dbReference>
<dbReference type="eggNOG" id="COG0142">
    <property type="taxonomic scope" value="Bacteria"/>
</dbReference>
<dbReference type="SUPFAM" id="SSF48576">
    <property type="entry name" value="Terpenoid synthases"/>
    <property type="match status" value="1"/>
</dbReference>
<dbReference type="FunFam" id="1.10.600.10:FF:000001">
    <property type="entry name" value="Geranylgeranyl diphosphate synthase"/>
    <property type="match status" value="1"/>
</dbReference>
<dbReference type="SFLD" id="SFLDS00005">
    <property type="entry name" value="Isoprenoid_Synthase_Type_I"/>
    <property type="match status" value="1"/>
</dbReference>
<reference evidence="9" key="1">
    <citation type="submission" date="2012-06" db="EMBL/GenBank/DDBJ databases">
        <title>Complete sequence of chromosome of Desulfomonile tiedjei DSM 6799.</title>
        <authorList>
            <person name="Lucas S."/>
            <person name="Copeland A."/>
            <person name="Lapidus A."/>
            <person name="Glavina del Rio T."/>
            <person name="Dalin E."/>
            <person name="Tice H."/>
            <person name="Bruce D."/>
            <person name="Goodwin L."/>
            <person name="Pitluck S."/>
            <person name="Peters L."/>
            <person name="Ovchinnikova G."/>
            <person name="Zeytun A."/>
            <person name="Lu M."/>
            <person name="Kyrpides N."/>
            <person name="Mavromatis K."/>
            <person name="Ivanova N."/>
            <person name="Brettin T."/>
            <person name="Detter J.C."/>
            <person name="Han C."/>
            <person name="Larimer F."/>
            <person name="Land M."/>
            <person name="Hauser L."/>
            <person name="Markowitz V."/>
            <person name="Cheng J.-F."/>
            <person name="Hugenholtz P."/>
            <person name="Woyke T."/>
            <person name="Wu D."/>
            <person name="Spring S."/>
            <person name="Schroeder M."/>
            <person name="Brambilla E."/>
            <person name="Klenk H.-P."/>
            <person name="Eisen J.A."/>
        </authorList>
    </citation>
    <scope>NUCLEOTIDE SEQUENCE [LARGE SCALE GENOMIC DNA]</scope>
    <source>
        <strain evidence="9">ATCC 49306 / DSM 6799 / DCB-1</strain>
    </source>
</reference>
<dbReference type="GO" id="GO:0004337">
    <property type="term" value="F:(2E,6E)-farnesyl diphosphate synthase activity"/>
    <property type="evidence" value="ECO:0007669"/>
    <property type="project" value="UniProtKB-EC"/>
</dbReference>
<dbReference type="Proteomes" id="UP000006055">
    <property type="component" value="Chromosome"/>
</dbReference>
<evidence type="ECO:0000256" key="3">
    <source>
        <dbReference type="ARBA" id="ARBA00022679"/>
    </source>
</evidence>
<dbReference type="CDD" id="cd00685">
    <property type="entry name" value="Trans_IPPS_HT"/>
    <property type="match status" value="1"/>
</dbReference>
<dbReference type="HOGENOM" id="CLU_014015_0_0_7"/>
<keyword evidence="5" id="KW-0460">Magnesium</keyword>
<dbReference type="AlphaFoldDB" id="I4C3R2"/>
<dbReference type="InterPro" id="IPR053378">
    <property type="entry name" value="Prenyl_diphosphate_synthase"/>
</dbReference>